<sequence length="343" mass="39726">MASVNKSMSALATLVFRMQNDPLGPKMIKTLEPIFIKHRRKMSHIDLSYIVKPYANNPWVSDEMKQAIIQSTIELKEKLEPFNIINIFPWVSKFENTQNLFVVFQEKMLSIDWTPKEIAILLSAYSKVNGSTFLWKNMERNILSLKNQLTSYEISDFLFSYTKKKIKTRLFDELRDIVMKIPFKSNDAVYTMHSYIKNEHYDVLIIDKLSREINLNEISLKEVCILYASVLNCLRYFNELPKAAKNTNIEEFTKNISNFTVEIETLIRKNLKIFHIIDLLSILEVVDKYSRPISIKSIAQSISSADQLKGDLSIKGFETVANILAKNNLPIPTPLIDIIFTLI</sequence>
<protein>
    <submittedName>
        <fullName evidence="1">Uncharacterized protein</fullName>
    </submittedName>
</protein>
<name>A0AAU9IPN1_9CILI</name>
<evidence type="ECO:0000313" key="2">
    <source>
        <dbReference type="Proteomes" id="UP001162131"/>
    </source>
</evidence>
<dbReference type="EMBL" id="CAJZBQ010000013">
    <property type="protein sequence ID" value="CAG9315117.1"/>
    <property type="molecule type" value="Genomic_DNA"/>
</dbReference>
<dbReference type="Proteomes" id="UP001162131">
    <property type="component" value="Unassembled WGS sequence"/>
</dbReference>
<comment type="caution">
    <text evidence="1">The sequence shown here is derived from an EMBL/GenBank/DDBJ whole genome shotgun (WGS) entry which is preliminary data.</text>
</comment>
<proteinExistence type="predicted"/>
<gene>
    <name evidence="1" type="ORF">BSTOLATCC_MIC12891</name>
</gene>
<reference evidence="1" key="1">
    <citation type="submission" date="2021-09" db="EMBL/GenBank/DDBJ databases">
        <authorList>
            <consortium name="AG Swart"/>
            <person name="Singh M."/>
            <person name="Singh A."/>
            <person name="Seah K."/>
            <person name="Emmerich C."/>
        </authorList>
    </citation>
    <scope>NUCLEOTIDE SEQUENCE</scope>
    <source>
        <strain evidence="1">ATCC30299</strain>
    </source>
</reference>
<accession>A0AAU9IPN1</accession>
<dbReference type="AlphaFoldDB" id="A0AAU9IPN1"/>
<keyword evidence="2" id="KW-1185">Reference proteome</keyword>
<organism evidence="1 2">
    <name type="scientific">Blepharisma stoltei</name>
    <dbReference type="NCBI Taxonomy" id="1481888"/>
    <lineage>
        <taxon>Eukaryota</taxon>
        <taxon>Sar</taxon>
        <taxon>Alveolata</taxon>
        <taxon>Ciliophora</taxon>
        <taxon>Postciliodesmatophora</taxon>
        <taxon>Heterotrichea</taxon>
        <taxon>Heterotrichida</taxon>
        <taxon>Blepharismidae</taxon>
        <taxon>Blepharisma</taxon>
    </lineage>
</organism>
<evidence type="ECO:0000313" key="1">
    <source>
        <dbReference type="EMBL" id="CAG9315117.1"/>
    </source>
</evidence>